<protein>
    <submittedName>
        <fullName evidence="4">Cu,Zn superoxide dismutase-like protein</fullName>
    </submittedName>
</protein>
<feature type="signal peptide" evidence="2">
    <location>
        <begin position="1"/>
        <end position="22"/>
    </location>
</feature>
<dbReference type="InParanoid" id="A0A1Y1Y4K2"/>
<dbReference type="SUPFAM" id="SSF49329">
    <property type="entry name" value="Cu,Zn superoxide dismutase-like"/>
    <property type="match status" value="1"/>
</dbReference>
<dbReference type="GO" id="GO:0006801">
    <property type="term" value="P:superoxide metabolic process"/>
    <property type="evidence" value="ECO:0007669"/>
    <property type="project" value="InterPro"/>
</dbReference>
<dbReference type="InterPro" id="IPR053257">
    <property type="entry name" value="Cu-only_SOD"/>
</dbReference>
<keyword evidence="2" id="KW-0732">Signal</keyword>
<evidence type="ECO:0000313" key="4">
    <source>
        <dbReference type="EMBL" id="ORX92835.1"/>
    </source>
</evidence>
<dbReference type="Proteomes" id="UP000193498">
    <property type="component" value="Unassembled WGS sequence"/>
</dbReference>
<evidence type="ECO:0000256" key="1">
    <source>
        <dbReference type="SAM" id="MobiDB-lite"/>
    </source>
</evidence>
<dbReference type="OrthoDB" id="159229at2759"/>
<dbReference type="Pfam" id="PF00080">
    <property type="entry name" value="Sod_Cu"/>
    <property type="match status" value="1"/>
</dbReference>
<evidence type="ECO:0000313" key="5">
    <source>
        <dbReference type="Proteomes" id="UP000193498"/>
    </source>
</evidence>
<dbReference type="STRING" id="1314790.A0A1Y1Y4K2"/>
<dbReference type="PANTHER" id="PTHR20910:SF1">
    <property type="entry name" value="SUPEROXIDE DISMUTASE COPPER_ZINC BINDING DOMAIN-CONTAINING PROTEIN"/>
    <property type="match status" value="1"/>
</dbReference>
<organism evidence="4 5">
    <name type="scientific">Basidiobolus meristosporus CBS 931.73</name>
    <dbReference type="NCBI Taxonomy" id="1314790"/>
    <lineage>
        <taxon>Eukaryota</taxon>
        <taxon>Fungi</taxon>
        <taxon>Fungi incertae sedis</taxon>
        <taxon>Zoopagomycota</taxon>
        <taxon>Entomophthoromycotina</taxon>
        <taxon>Basidiobolomycetes</taxon>
        <taxon>Basidiobolales</taxon>
        <taxon>Basidiobolaceae</taxon>
        <taxon>Basidiobolus</taxon>
    </lineage>
</organism>
<feature type="compositionally biased region" description="Polar residues" evidence="1">
    <location>
        <begin position="281"/>
        <end position="309"/>
    </location>
</feature>
<feature type="chain" id="PRO_5011008230" evidence="2">
    <location>
        <begin position="23"/>
        <end position="398"/>
    </location>
</feature>
<evidence type="ECO:0000259" key="3">
    <source>
        <dbReference type="Pfam" id="PF00080"/>
    </source>
</evidence>
<evidence type="ECO:0000256" key="2">
    <source>
        <dbReference type="SAM" id="SignalP"/>
    </source>
</evidence>
<dbReference type="AlphaFoldDB" id="A0A1Y1Y4K2"/>
<dbReference type="EMBL" id="MCFE01000257">
    <property type="protein sequence ID" value="ORX92835.1"/>
    <property type="molecule type" value="Genomic_DNA"/>
</dbReference>
<feature type="domain" description="Superoxide dismutase copper/zinc binding" evidence="3">
    <location>
        <begin position="42"/>
        <end position="166"/>
    </location>
</feature>
<dbReference type="InterPro" id="IPR001424">
    <property type="entry name" value="SOD_Cu_Zn_dom"/>
</dbReference>
<reference evidence="4 5" key="1">
    <citation type="submission" date="2016-07" db="EMBL/GenBank/DDBJ databases">
        <title>Pervasive Adenine N6-methylation of Active Genes in Fungi.</title>
        <authorList>
            <consortium name="DOE Joint Genome Institute"/>
            <person name="Mondo S.J."/>
            <person name="Dannebaum R.O."/>
            <person name="Kuo R.C."/>
            <person name="Labutti K."/>
            <person name="Haridas S."/>
            <person name="Kuo A."/>
            <person name="Salamov A."/>
            <person name="Ahrendt S.R."/>
            <person name="Lipzen A."/>
            <person name="Sullivan W."/>
            <person name="Andreopoulos W.B."/>
            <person name="Clum A."/>
            <person name="Lindquist E."/>
            <person name="Daum C."/>
            <person name="Ramamoorthy G.K."/>
            <person name="Gryganskyi A."/>
            <person name="Culley D."/>
            <person name="Magnuson J.K."/>
            <person name="James T.Y."/>
            <person name="O'Malley M.A."/>
            <person name="Stajich J.E."/>
            <person name="Spatafora J.W."/>
            <person name="Visel A."/>
            <person name="Grigoriev I.V."/>
        </authorList>
    </citation>
    <scope>NUCLEOTIDE SEQUENCE [LARGE SCALE GENOMIC DNA]</scope>
    <source>
        <strain evidence="4 5">CBS 931.73</strain>
    </source>
</reference>
<accession>A0A1Y1Y4K2</accession>
<dbReference type="GO" id="GO:0046872">
    <property type="term" value="F:metal ion binding"/>
    <property type="evidence" value="ECO:0007669"/>
    <property type="project" value="InterPro"/>
</dbReference>
<sequence length="398" mass="42517">MVHFKVFLGAFIGLSLLARCNATVVDRAGADINQNGVVASFAFTPDGRDVKVTVDVKSGLNSSEQYLYHVHEKPVTAENCTSAGGHLDPARVGTAATYKCNAADLSTCEVGDLSGKWGTLNTTTPSFSYVDPTLSLEDHGANNSVVGLSVVIHRMDQTKTRIACANILTLSKSNSQDGEKRAGSSGIQLQVGGWIGVAVLMLGSFDREVSSSSVSGVGASLNSILQEVAFLFSASFTEMISRALILLSALLWTAEVHCNPAGGEHSVGYGSGVLSGADGNSEYSGEGSQSPAYPTNLESDSDSYDSTSHFPRPGRIIHISNDDLNMGSTRKGDAEIRKYLSGVWLDDDNDGGHGYYHDGSHSGASTYRHDDYKVWVPIFRKVNKSYVRHGYGKSNDYY</sequence>
<dbReference type="PANTHER" id="PTHR20910">
    <property type="entry name" value="AGAP001623-PA"/>
    <property type="match status" value="1"/>
</dbReference>
<comment type="caution">
    <text evidence="4">The sequence shown here is derived from an EMBL/GenBank/DDBJ whole genome shotgun (WGS) entry which is preliminary data.</text>
</comment>
<proteinExistence type="predicted"/>
<dbReference type="Gene3D" id="2.60.40.200">
    <property type="entry name" value="Superoxide dismutase, copper/zinc binding domain"/>
    <property type="match status" value="1"/>
</dbReference>
<dbReference type="InterPro" id="IPR036423">
    <property type="entry name" value="SOD-like_Cu/Zn_dom_sf"/>
</dbReference>
<feature type="region of interest" description="Disordered" evidence="1">
    <location>
        <begin position="278"/>
        <end position="311"/>
    </location>
</feature>
<keyword evidence="5" id="KW-1185">Reference proteome</keyword>
<gene>
    <name evidence="4" type="ORF">K493DRAFT_408664</name>
</gene>
<name>A0A1Y1Y4K2_9FUNG</name>